<keyword evidence="1" id="KW-0648">Protein biosynthesis</keyword>
<reference evidence="1" key="1">
    <citation type="journal article" date="2019" name="Mitochondrial DNA Part B Resour">
        <title>The complete chloroplast genome of aquilegia rockii, an endemic herb plant in Western China.</title>
        <authorList>
            <person name="Yu F."/>
            <person name="Zhao Y.-C."/>
            <person name="Huang H."/>
        </authorList>
    </citation>
    <scope>NUCLEOTIDE SEQUENCE</scope>
</reference>
<proteinExistence type="predicted"/>
<dbReference type="GO" id="GO:0003743">
    <property type="term" value="F:translation initiation factor activity"/>
    <property type="evidence" value="ECO:0007669"/>
    <property type="project" value="UniProtKB-KW"/>
</dbReference>
<organism evidence="1">
    <name type="scientific">Aquilegia rockii</name>
    <dbReference type="NCBI Taxonomy" id="1291456"/>
    <lineage>
        <taxon>Eukaryota</taxon>
        <taxon>Viridiplantae</taxon>
        <taxon>Streptophyta</taxon>
        <taxon>Embryophyta</taxon>
        <taxon>Tracheophyta</taxon>
        <taxon>Spermatophyta</taxon>
        <taxon>Magnoliopsida</taxon>
        <taxon>Ranunculales</taxon>
        <taxon>Ranunculaceae</taxon>
        <taxon>Thalictroideae</taxon>
        <taxon>Aquilegia</taxon>
    </lineage>
</organism>
<dbReference type="RefSeq" id="YP_009744528.1">
    <property type="nucleotide sequence ID" value="NC_046738.1"/>
</dbReference>
<keyword evidence="1" id="KW-0396">Initiation factor</keyword>
<accession>A0A6G6DAG6</accession>
<dbReference type="GeneID" id="54100239"/>
<dbReference type="Gene3D" id="2.40.50.140">
    <property type="entry name" value="Nucleic acid-binding proteins"/>
    <property type="match status" value="1"/>
</dbReference>
<geneLocation type="chloroplast" evidence="1"/>
<sequence>MFRVRVNNEDLILGYGSGRICRNFIQILPFYTDTTGR</sequence>
<evidence type="ECO:0000313" key="1">
    <source>
        <dbReference type="EMBL" id="QIE13480.1"/>
    </source>
</evidence>
<keyword evidence="1" id="KW-0150">Chloroplast</keyword>
<keyword evidence="1" id="KW-0934">Plastid</keyword>
<reference evidence="1" key="2">
    <citation type="submission" date="2019-02" db="EMBL/GenBank/DDBJ databases">
        <authorList>
            <person name="Zhu X.-F."/>
        </authorList>
    </citation>
    <scope>NUCLEOTIDE SEQUENCE</scope>
</reference>
<gene>
    <name evidence="1" type="primary">infA</name>
</gene>
<dbReference type="AlphaFoldDB" id="A0A6G6DAG6"/>
<protein>
    <submittedName>
        <fullName evidence="1">Translation initiation factor 1</fullName>
    </submittedName>
</protein>
<name>A0A6G6DAG6_9MAGN</name>
<dbReference type="InterPro" id="IPR012340">
    <property type="entry name" value="NA-bd_OB-fold"/>
</dbReference>
<dbReference type="EMBL" id="MK573514">
    <property type="protein sequence ID" value="QIE13480.1"/>
    <property type="molecule type" value="Genomic_DNA"/>
</dbReference>